<proteinExistence type="predicted"/>
<dbReference type="Proteomes" id="UP000546200">
    <property type="component" value="Unassembled WGS sequence"/>
</dbReference>
<reference evidence="1 2" key="1">
    <citation type="submission" date="2020-08" db="EMBL/GenBank/DDBJ databases">
        <title>Genomic Encyclopedia of Type Strains, Phase IV (KMG-IV): sequencing the most valuable type-strain genomes for metagenomic binning, comparative biology and taxonomic classification.</title>
        <authorList>
            <person name="Goeker M."/>
        </authorList>
    </citation>
    <scope>NUCLEOTIDE SEQUENCE [LARGE SCALE GENOMIC DNA]</scope>
    <source>
        <strain evidence="1 2">DSM 100044</strain>
    </source>
</reference>
<evidence type="ECO:0000313" key="2">
    <source>
        <dbReference type="Proteomes" id="UP000546200"/>
    </source>
</evidence>
<evidence type="ECO:0000313" key="1">
    <source>
        <dbReference type="EMBL" id="MBB5713293.1"/>
    </source>
</evidence>
<sequence>MLTLAAALLFADPGANVFPERVPGLMEACLADAVADAEVTDTDDSHKYICSGDSAAQLWAFLERANIRSFEQDTPEGRWLSREFPLGGCFKRVRMPDGTPASAGLSCTIWVPRPVASTAAVKR</sequence>
<gene>
    <name evidence="1" type="ORF">FHS94_000112</name>
</gene>
<dbReference type="EMBL" id="JACIJK010000001">
    <property type="protein sequence ID" value="MBB5713293.1"/>
    <property type="molecule type" value="Genomic_DNA"/>
</dbReference>
<name>A0A7W9BA77_9SPHN</name>
<comment type="caution">
    <text evidence="1">The sequence shown here is derived from an EMBL/GenBank/DDBJ whole genome shotgun (WGS) entry which is preliminary data.</text>
</comment>
<accession>A0A7W9BA77</accession>
<dbReference type="RefSeq" id="WP_184053264.1">
    <property type="nucleotide sequence ID" value="NZ_JACIJK010000001.1"/>
</dbReference>
<organism evidence="1 2">
    <name type="scientific">Sphingomonas aerophila</name>
    <dbReference type="NCBI Taxonomy" id="1344948"/>
    <lineage>
        <taxon>Bacteria</taxon>
        <taxon>Pseudomonadati</taxon>
        <taxon>Pseudomonadota</taxon>
        <taxon>Alphaproteobacteria</taxon>
        <taxon>Sphingomonadales</taxon>
        <taxon>Sphingomonadaceae</taxon>
        <taxon>Sphingomonas</taxon>
    </lineage>
</organism>
<keyword evidence="2" id="KW-1185">Reference proteome</keyword>
<dbReference type="AlphaFoldDB" id="A0A7W9BA77"/>
<protein>
    <submittedName>
        <fullName evidence="1">Uncharacterized protein</fullName>
    </submittedName>
</protein>